<dbReference type="Pfam" id="PF01055">
    <property type="entry name" value="Glyco_hydro_31_2nd"/>
    <property type="match status" value="4"/>
</dbReference>
<evidence type="ECO:0000313" key="11">
    <source>
        <dbReference type="EMBL" id="KAF4695034.1"/>
    </source>
</evidence>
<dbReference type="InterPro" id="IPR025887">
    <property type="entry name" value="Glyco_hydro_31_N_dom"/>
</dbReference>
<feature type="signal peptide" evidence="7">
    <location>
        <begin position="1"/>
        <end position="17"/>
    </location>
</feature>
<dbReference type="InterPro" id="IPR017853">
    <property type="entry name" value="GH"/>
</dbReference>
<protein>
    <recommendedName>
        <fullName evidence="13">Glycoside hydrolase family 31 N-terminal domain-containing protein</fullName>
    </recommendedName>
</protein>
<feature type="domain" description="Glycoside hydrolase family 31 TIM barrel" evidence="8">
    <location>
        <begin position="1269"/>
        <end position="1524"/>
    </location>
</feature>
<evidence type="ECO:0000256" key="5">
    <source>
        <dbReference type="ARBA" id="ARBA00023180"/>
    </source>
</evidence>
<feature type="domain" description="Glycoside hydrolase family 31 TIM barrel" evidence="8">
    <location>
        <begin position="2315"/>
        <end position="2413"/>
    </location>
</feature>
<accession>A0A7J6PFP3</accession>
<dbReference type="GO" id="GO:0006491">
    <property type="term" value="P:N-glycan processing"/>
    <property type="evidence" value="ECO:0007669"/>
    <property type="project" value="TreeGrafter"/>
</dbReference>
<comment type="pathway">
    <text evidence="1">Glycan metabolism.</text>
</comment>
<feature type="domain" description="Glycosyl hydrolase family 31 C-terminal" evidence="10">
    <location>
        <begin position="1608"/>
        <end position="1702"/>
    </location>
</feature>
<dbReference type="InterPro" id="IPR048395">
    <property type="entry name" value="Glyco_hydro_31_C"/>
</dbReference>
<dbReference type="PANTHER" id="PTHR22762">
    <property type="entry name" value="ALPHA-GLUCOSIDASE"/>
    <property type="match status" value="1"/>
</dbReference>
<name>A0A7J6PFP3_PEROL</name>
<dbReference type="Gene3D" id="3.20.20.80">
    <property type="entry name" value="Glycosidases"/>
    <property type="match status" value="4"/>
</dbReference>
<feature type="domain" description="Glycoside hydrolase family 31 TIM barrel" evidence="8">
    <location>
        <begin position="369"/>
        <end position="722"/>
    </location>
</feature>
<feature type="domain" description="Glycosyl hydrolase family 31 C-terminal" evidence="10">
    <location>
        <begin position="2422"/>
        <end position="2516"/>
    </location>
</feature>
<keyword evidence="3 7" id="KW-0732">Signal</keyword>
<organism evidence="11 12">
    <name type="scientific">Perkinsus olseni</name>
    <name type="common">Perkinsus atlanticus</name>
    <dbReference type="NCBI Taxonomy" id="32597"/>
    <lineage>
        <taxon>Eukaryota</taxon>
        <taxon>Sar</taxon>
        <taxon>Alveolata</taxon>
        <taxon>Perkinsozoa</taxon>
        <taxon>Perkinsea</taxon>
        <taxon>Perkinsida</taxon>
        <taxon>Perkinsidae</taxon>
        <taxon>Perkinsus</taxon>
    </lineage>
</organism>
<dbReference type="Proteomes" id="UP000541610">
    <property type="component" value="Unassembled WGS sequence"/>
</dbReference>
<dbReference type="SUPFAM" id="SSF51011">
    <property type="entry name" value="Glycosyl hydrolase domain"/>
    <property type="match status" value="3"/>
</dbReference>
<dbReference type="OrthoDB" id="440381at2759"/>
<feature type="chain" id="PRO_5029791190" description="Glycoside hydrolase family 31 N-terminal domain-containing protein" evidence="7">
    <location>
        <begin position="18"/>
        <end position="2631"/>
    </location>
</feature>
<dbReference type="Pfam" id="PF13802">
    <property type="entry name" value="Gal_mutarotas_2"/>
    <property type="match status" value="2"/>
</dbReference>
<feature type="domain" description="Glycoside hydrolase family 31 N-terminal" evidence="9">
    <location>
        <begin position="1068"/>
        <end position="1222"/>
    </location>
</feature>
<comment type="similarity">
    <text evidence="2">Belongs to the glycosyl hydrolase 31 family.</text>
</comment>
<evidence type="ECO:0000259" key="9">
    <source>
        <dbReference type="Pfam" id="PF13802"/>
    </source>
</evidence>
<dbReference type="Gene3D" id="2.60.40.1760">
    <property type="entry name" value="glycosyl hydrolase (family 31)"/>
    <property type="match status" value="3"/>
</dbReference>
<evidence type="ECO:0000256" key="4">
    <source>
        <dbReference type="ARBA" id="ARBA00022801"/>
    </source>
</evidence>
<proteinExistence type="inferred from homology"/>
<dbReference type="Gene3D" id="2.60.40.1180">
    <property type="entry name" value="Golgi alpha-mannosidase II"/>
    <property type="match status" value="6"/>
</dbReference>
<dbReference type="GO" id="GO:0005975">
    <property type="term" value="P:carbohydrate metabolic process"/>
    <property type="evidence" value="ECO:0007669"/>
    <property type="project" value="InterPro"/>
</dbReference>
<reference evidence="11 12" key="1">
    <citation type="submission" date="2020-04" db="EMBL/GenBank/DDBJ databases">
        <title>Perkinsus olseni comparative genomics.</title>
        <authorList>
            <person name="Bogema D.R."/>
        </authorList>
    </citation>
    <scope>NUCLEOTIDE SEQUENCE [LARGE SCALE GENOMIC DNA]</scope>
    <source>
        <strain evidence="11">00978-12</strain>
    </source>
</reference>
<dbReference type="PANTHER" id="PTHR22762:SF54">
    <property type="entry name" value="BCDNA.GH04962"/>
    <property type="match status" value="1"/>
</dbReference>
<evidence type="ECO:0008006" key="13">
    <source>
        <dbReference type="Google" id="ProtNLM"/>
    </source>
</evidence>
<dbReference type="GO" id="GO:0090599">
    <property type="term" value="F:alpha-glucosidase activity"/>
    <property type="evidence" value="ECO:0007669"/>
    <property type="project" value="TreeGrafter"/>
</dbReference>
<feature type="domain" description="Glycoside hydrolase family 31 N-terminal" evidence="9">
    <location>
        <begin position="82"/>
        <end position="322"/>
    </location>
</feature>
<keyword evidence="6" id="KW-0326">Glycosidase</keyword>
<evidence type="ECO:0000256" key="2">
    <source>
        <dbReference type="ARBA" id="ARBA00007806"/>
    </source>
</evidence>
<dbReference type="EMBL" id="JABANP010000025">
    <property type="protein sequence ID" value="KAF4695034.1"/>
    <property type="molecule type" value="Genomic_DNA"/>
</dbReference>
<evidence type="ECO:0000256" key="7">
    <source>
        <dbReference type="SAM" id="SignalP"/>
    </source>
</evidence>
<dbReference type="InterPro" id="IPR000322">
    <property type="entry name" value="Glyco_hydro_31_TIM"/>
</dbReference>
<dbReference type="InterPro" id="IPR013780">
    <property type="entry name" value="Glyco_hydro_b"/>
</dbReference>
<comment type="caution">
    <text evidence="11">The sequence shown here is derived from an EMBL/GenBank/DDBJ whole genome shotgun (WGS) entry which is preliminary data.</text>
</comment>
<feature type="domain" description="Glycoside hydrolase family 31 TIM barrel" evidence="8">
    <location>
        <begin position="2141"/>
        <end position="2308"/>
    </location>
</feature>
<evidence type="ECO:0000256" key="6">
    <source>
        <dbReference type="ARBA" id="ARBA00023295"/>
    </source>
</evidence>
<evidence type="ECO:0000259" key="8">
    <source>
        <dbReference type="Pfam" id="PF01055"/>
    </source>
</evidence>
<keyword evidence="4" id="KW-0378">Hydrolase</keyword>
<evidence type="ECO:0000256" key="1">
    <source>
        <dbReference type="ARBA" id="ARBA00004881"/>
    </source>
</evidence>
<keyword evidence="5" id="KW-0325">Glycoprotein</keyword>
<evidence type="ECO:0000313" key="12">
    <source>
        <dbReference type="Proteomes" id="UP000541610"/>
    </source>
</evidence>
<dbReference type="SUPFAM" id="SSF51445">
    <property type="entry name" value="(Trans)glycosidases"/>
    <property type="match status" value="3"/>
</dbReference>
<evidence type="ECO:0000256" key="3">
    <source>
        <dbReference type="ARBA" id="ARBA00022729"/>
    </source>
</evidence>
<gene>
    <name evidence="11" type="ORF">FOZ60_006156</name>
</gene>
<feature type="domain" description="Glycosyl hydrolase family 31 C-terminal" evidence="10">
    <location>
        <begin position="731"/>
        <end position="825"/>
    </location>
</feature>
<evidence type="ECO:0000259" key="10">
    <source>
        <dbReference type="Pfam" id="PF21365"/>
    </source>
</evidence>
<dbReference type="Pfam" id="PF21365">
    <property type="entry name" value="Glyco_hydro_31_3rd"/>
    <property type="match status" value="3"/>
</dbReference>
<sequence length="2631" mass="295678">MKLSLLFGHSILAAVAAQGPLRRTCSQTSFCRRYRDWIGLSEEFRSSYYIPASPLCSSSTGTFNATVKLSALGEEGPDVFLLQLRFYEDGTVRFTMDENHAIVGDIRTRYVIPSGDIIQDENMPLAKDLEYTYSQEEKSSTFRVDKSTVVKLMHAGVILTVAVDGQVVQTINSKKHLVIEGTRYEYNDKCPFDLPSCYDAKYIDPACSPGTHEGSWAEEYEGKTDFKAHGPSLVGIDITFSETEAAYGLQERGTTSSKLKIGGTSDLSLYRFFNLDYAGYPVDGDRAQGAIYGAIPTLTAVQKGTGPTPTTSSLLWVNPSDTLVALTGGCGGDLTSTFVSESGVIDMFLYPGMKPQEFSTAYHRTTGLPALPPLFGLGFHRSRYAVESQQDIYNLAYKYTDKGFPVDVFWLDIEHTNGKMYFTWNETLFPDPKKMSDDIRDQGKEMVTIVDPHIKVSESYHVYTSGVKKDVFVKQVNYRRHPPTTKIFEADCWPGLSAWPDFINPRVRDWWGLFFKPDGLNDNFYTWNDMNEPSVFDVPEKTMYRNLVHIGGTEHRDVHNLYVILPSFLTARPMLSIGLNHDVSQVNAYTASQANAHSCSHAASSSEVTGVTATSVKFGPMWTGDSVSQWNNLQAVIPMITALAATGGFSFTGSDIGGFIGNPDAELYTRWFQLSAATNAFFRLHSDIHSPQRDPWFYDGTTLNRVKNATLDRYRLLPYWYHAFARYVYYGEPVVRPLWHAYIDDPNTYKCNSSGCDSIIDQQVLVGTDIMVRGVVEEGAKSVKVYFPRGTQWYSTTGELMSSGWQDVKVTMDDIPRYFRAGSIIPRKDTYRSSSKLMYKDTYTLYVYIDPESFSAEGYAYLDDTISYNSIHEDKHNFWKLTFNGGQLKISPGEGSGPYGLCIQQVNFIGIKPPHRSRSLGGGRALRRLRREGAEIVAEMLPGSACVPASPLRNSSTGTFNATVRLSALGEGGPDVFLLQLRFYEDGTVRFTMDENHAIVGDIRTRYVIPSGDVIQDDHMPLAKDLQYTYSQRGEGVYLPSWQVARCDPDARRRGEPPRGTPLAYLVVQTINSKNHLVIEGTRFYYNDKCPFNKPPSYDAKYIDPACSPGTHEGSWAEEYEGKTDFKPHGPSLVGIDITFSETEAAYGLQERGTTSSKLKIGGTSDLSLYRFFNLDYAGYPVDGDRAQGAIYGAIPTLTAVQKGTGPTPTTSSLLWVNPSDTLVALTKGCGEDLITTFVSESGVIDLLLFPGMKPQEFSTAYHRTTGLPALPPLFGLGFHRSRYAVESQQYTEYLASKYTEIGFPVDVFWLGIEHTNGKMYFTWNETLFPDPKKMSDDIRDKGKEMVTIVDPHIKVSKSYFIYSSGVEEDVFVKEIDRTQRKTILQLLRRTTQSLAGVPTLKIFQADASPGLSAWPDFTSARVREWWGPFFEPDGRNDNFYGWNDLNEPSVRNVPEKTMYRDLIHSGEIEHRDLHNMQTSIRAYTKRFRWKSQVFGPMYTGDSVAEWSNLQAVIPMITALAATGGYTMRLRPCAASQETQMQNSTLDGSSSARLPAPSSGYIPTFIHLQRDPWFYDETTLKRLKNATLDRYRLLPYWYHAFARYVYYGKPVIRPLWYAHIDDPNTYKCNSPGCDSVIDQQVLVGADIMVRGVVEEGAKSVKVYFPQGTQWYSTTGELMSSGWQDAKVTMDDIPRYFRAGSIIPRKDTYRSSSQLMYNDNYTLYVYIDPESSSAEGYAYLDDTISYNSTDEDKHNFWKLTDHLEGPAVRLAFVVAIETGLAYQRRLEVLITYGKRPVPASPLGRSSSGTFNATVKLSALGEEGPDVFLLQLRFYEDGTVRFTMDENHAIVGDIRTRYVIPSGDIIQDENMPLAKDLEYTYSQEEKSSTFQIGESVVVKLMHAGVVLTVAVDGQVVQTINSKKHLVIEGTRYEYNDKCPFNLPPSYDAKYIDPACSPGTHEGSWAEEYEGKTDFKAHGRQVKVTLVSKVPSSPNMEITHLPLMVRRWWVSTLRFLRLKLPTVLQGRGTTSSKLKIGGTSDLSLYRFFNLDYAGYPVDGDRAQGAIYGAIPTLTAVQKGTGPTPTTSSLLWVNPSDTLVALTGGCGGDLTSTFVSESGVIDMLLYPGMKPQEFSTAYHRTTGLPALPPLFGLGFHRSRYAVESQQDIYNLAYKYTDKGFPVDVFWLDIEHTNGKMYFTWNKTLFSDPKKMSDDIRAQGKEMVTIVDPHIKVSKSYRVYTSGVKKDVFCETDPPTTKIFEADCWPGLSAWPDFINPRVRDWWGLFFKPDGLNDNFYTCNDMNGPSVFNVPEVRSDVDRGDSVSEWSNLQAVIPMITALAATGGFSFTGSDIGGFTGNPDAELYTRWFQLSAATNAFFRLHSDIHSPQRDPWFYDKTTLDRVKNATLDRYRLLPYWYHAFARYVYHGEPVIRPLWHAYIDDPNTYKCNSSGCDSIIDQQVLIGTDIMVRGVVEKGAKSVKVYFPPKTQWYSTTGELMSSGWQDVNVTMDDVPRYFRAGSIIPKKDTYRSSSKLMYKDTYTLYVYIDPESFSAEGYAYLDDTISYNSTDEDKHNFWKLTYVAAADVVSGSLGRGFGEDYKPVFHRPFSFNDGQLKILPGEGSGPYGLCIQQVQLHRA</sequence>
<dbReference type="CDD" id="cd06603">
    <property type="entry name" value="GH31_GANC_GANAB_alpha"/>
    <property type="match status" value="1"/>
</dbReference>